<feature type="compositionally biased region" description="Polar residues" evidence="9">
    <location>
        <begin position="89"/>
        <end position="101"/>
    </location>
</feature>
<reference evidence="10" key="1">
    <citation type="journal article" date="2012" name="Nat. Biotechnol.">
        <title>Reference genome sequence of the model plant Setaria.</title>
        <authorList>
            <person name="Bennetzen J.L."/>
            <person name="Schmutz J."/>
            <person name="Wang H."/>
            <person name="Percifield R."/>
            <person name="Hawkins J."/>
            <person name="Pontaroli A.C."/>
            <person name="Estep M."/>
            <person name="Feng L."/>
            <person name="Vaughn J.N."/>
            <person name="Grimwood J."/>
            <person name="Jenkins J."/>
            <person name="Barry K."/>
            <person name="Lindquist E."/>
            <person name="Hellsten U."/>
            <person name="Deshpande S."/>
            <person name="Wang X."/>
            <person name="Wu X."/>
            <person name="Mitros T."/>
            <person name="Triplett J."/>
            <person name="Yang X."/>
            <person name="Ye C.Y."/>
            <person name="Mauro-Herrera M."/>
            <person name="Wang L."/>
            <person name="Li P."/>
            <person name="Sharma M."/>
            <person name="Sharma R."/>
            <person name="Ronald P.C."/>
            <person name="Panaud O."/>
            <person name="Kellogg E.A."/>
            <person name="Brutnell T.P."/>
            <person name="Doust A.N."/>
            <person name="Tuskan G.A."/>
            <person name="Rokhsar D."/>
            <person name="Devos K.M."/>
        </authorList>
    </citation>
    <scope>NUCLEOTIDE SEQUENCE [LARGE SCALE GENOMIC DNA]</scope>
    <source>
        <strain evidence="10">Yugu1</strain>
    </source>
</reference>
<dbReference type="OrthoDB" id="1916310at2759"/>
<evidence type="ECO:0008006" key="11">
    <source>
        <dbReference type="Google" id="ProtNLM"/>
    </source>
</evidence>
<protein>
    <recommendedName>
        <fullName evidence="11">MICOS complex subunit MIC10</fullName>
    </recommendedName>
</protein>
<name>A0A368SCD4_SETIT</name>
<comment type="function">
    <text evidence="1">Component of the MICOS complex, a large protein complex of the mitochondrial inner membrane that plays crucial roles in the maintenance of crista junctions, inner membrane architecture, and formation of contact sites to the outer membrane.</text>
</comment>
<evidence type="ECO:0000256" key="2">
    <source>
        <dbReference type="ARBA" id="ARBA00004434"/>
    </source>
</evidence>
<keyword evidence="5" id="KW-0999">Mitochondrion inner membrane</keyword>
<feature type="compositionally biased region" description="Pro residues" evidence="9">
    <location>
        <begin position="141"/>
        <end position="162"/>
    </location>
</feature>
<dbReference type="STRING" id="4555.A0A368SCD4"/>
<keyword evidence="8" id="KW-0472">Membrane</keyword>
<gene>
    <name evidence="10" type="ORF">SETIT_9G017900v2</name>
</gene>
<evidence type="ECO:0000313" key="10">
    <source>
        <dbReference type="EMBL" id="RCV40023.1"/>
    </source>
</evidence>
<keyword evidence="4" id="KW-0812">Transmembrane</keyword>
<sequence length="243" mass="25293">MGRGRRANRPRGRRVGSTSTLVAVAAGAYEVASTVRELAVDMRTYASIPSMSACLNWPFSGPAHCHIAFAAHPAHQKAPRHGIRTAPVQSGTAEATTNAAQLSSPPLSLCLPSPESRRPLSSCRETLAMAEAPENAAPTATPAPPPPAPAPAPATSSPPPKSGIPARYDLDAKWDACLDLSIRRVAYSSLAGAFTGLLLFRSPTTRWASVALGAGVGIGAAYTECSYLFNGAPPKWSPKGEDK</sequence>
<feature type="region of interest" description="Disordered" evidence="9">
    <location>
        <begin position="89"/>
        <end position="164"/>
    </location>
</feature>
<evidence type="ECO:0000256" key="9">
    <source>
        <dbReference type="SAM" id="MobiDB-lite"/>
    </source>
</evidence>
<organism evidence="10">
    <name type="scientific">Setaria italica</name>
    <name type="common">Foxtail millet</name>
    <name type="synonym">Panicum italicum</name>
    <dbReference type="NCBI Taxonomy" id="4555"/>
    <lineage>
        <taxon>Eukaryota</taxon>
        <taxon>Viridiplantae</taxon>
        <taxon>Streptophyta</taxon>
        <taxon>Embryophyta</taxon>
        <taxon>Tracheophyta</taxon>
        <taxon>Spermatophyta</taxon>
        <taxon>Magnoliopsida</taxon>
        <taxon>Liliopsida</taxon>
        <taxon>Poales</taxon>
        <taxon>Poaceae</taxon>
        <taxon>PACMAD clade</taxon>
        <taxon>Panicoideae</taxon>
        <taxon>Panicodae</taxon>
        <taxon>Paniceae</taxon>
        <taxon>Cenchrinae</taxon>
        <taxon>Setaria</taxon>
    </lineage>
</organism>
<dbReference type="PANTHER" id="PTHR21304">
    <property type="entry name" value="MICOS COMPLEX SUBUNIT MIC10"/>
    <property type="match status" value="1"/>
</dbReference>
<dbReference type="GO" id="GO:0061617">
    <property type="term" value="C:MICOS complex"/>
    <property type="evidence" value="ECO:0007669"/>
    <property type="project" value="InterPro"/>
</dbReference>
<comment type="similarity">
    <text evidence="3">Belongs to the MICOS complex subunit Mic10 family.</text>
</comment>
<accession>A0A368SCD4</accession>
<feature type="compositionally biased region" description="Low complexity" evidence="9">
    <location>
        <begin position="102"/>
        <end position="140"/>
    </location>
</feature>
<comment type="subcellular location">
    <subcellularLocation>
        <location evidence="2">Mitochondrion inner membrane</location>
        <topology evidence="2">Single-pass membrane protein</topology>
    </subcellularLocation>
</comment>
<evidence type="ECO:0000256" key="8">
    <source>
        <dbReference type="ARBA" id="ARBA00023136"/>
    </source>
</evidence>
<dbReference type="InterPro" id="IPR007512">
    <property type="entry name" value="Mic10"/>
</dbReference>
<keyword evidence="6" id="KW-1133">Transmembrane helix</keyword>
<dbReference type="AlphaFoldDB" id="A0A368SCD4"/>
<evidence type="ECO:0000256" key="1">
    <source>
        <dbReference type="ARBA" id="ARBA00002689"/>
    </source>
</evidence>
<dbReference type="EMBL" id="CM003536">
    <property type="protein sequence ID" value="RCV40023.1"/>
    <property type="molecule type" value="Genomic_DNA"/>
</dbReference>
<evidence type="ECO:0000256" key="4">
    <source>
        <dbReference type="ARBA" id="ARBA00022692"/>
    </source>
</evidence>
<dbReference type="PANTHER" id="PTHR21304:SF0">
    <property type="entry name" value="MICOS COMPLEX SUBUNIT MIC10"/>
    <property type="match status" value="1"/>
</dbReference>
<evidence type="ECO:0000256" key="5">
    <source>
        <dbReference type="ARBA" id="ARBA00022792"/>
    </source>
</evidence>
<evidence type="ECO:0000256" key="6">
    <source>
        <dbReference type="ARBA" id="ARBA00022989"/>
    </source>
</evidence>
<reference evidence="10" key="2">
    <citation type="submission" date="2015-07" db="EMBL/GenBank/DDBJ databases">
        <authorList>
            <person name="Noorani M."/>
        </authorList>
    </citation>
    <scope>NUCLEOTIDE SEQUENCE</scope>
    <source>
        <strain evidence="10">Yugu1</strain>
    </source>
</reference>
<evidence type="ECO:0000256" key="7">
    <source>
        <dbReference type="ARBA" id="ARBA00023128"/>
    </source>
</evidence>
<keyword evidence="7" id="KW-0496">Mitochondrion</keyword>
<evidence type="ECO:0000256" key="3">
    <source>
        <dbReference type="ARBA" id="ARBA00006792"/>
    </source>
</evidence>
<proteinExistence type="inferred from homology"/>
<dbReference type="Pfam" id="PF04418">
    <property type="entry name" value="DUF543"/>
    <property type="match status" value="1"/>
</dbReference>